<protein>
    <recommendedName>
        <fullName evidence="3">TIR domain-containing protein</fullName>
    </recommendedName>
</protein>
<dbReference type="KEGG" id="cyn:Cyan7425_3107"/>
<feature type="coiled-coil region" evidence="1">
    <location>
        <begin position="183"/>
        <end position="224"/>
    </location>
</feature>
<evidence type="ECO:0000313" key="4">
    <source>
        <dbReference type="EMBL" id="ACL45437.1"/>
    </source>
</evidence>
<dbReference type="SUPFAM" id="SSF52200">
    <property type="entry name" value="Toll/Interleukin receptor TIR domain"/>
    <property type="match status" value="1"/>
</dbReference>
<keyword evidence="1" id="KW-0175">Coiled coil</keyword>
<dbReference type="HOGENOM" id="CLU_1178667_0_0_3"/>
<dbReference type="AlphaFoldDB" id="B8HMW8"/>
<feature type="domain" description="TIR" evidence="3">
    <location>
        <begin position="15"/>
        <end position="147"/>
    </location>
</feature>
<dbReference type="PROSITE" id="PS50104">
    <property type="entry name" value="TIR"/>
    <property type="match status" value="1"/>
</dbReference>
<evidence type="ECO:0000259" key="3">
    <source>
        <dbReference type="PROSITE" id="PS50104"/>
    </source>
</evidence>
<dbReference type="InterPro" id="IPR000157">
    <property type="entry name" value="TIR_dom"/>
</dbReference>
<proteinExistence type="predicted"/>
<dbReference type="STRING" id="395961.Cyan7425_3107"/>
<dbReference type="EMBL" id="CP001344">
    <property type="protein sequence ID" value="ACL45437.1"/>
    <property type="molecule type" value="Genomic_DNA"/>
</dbReference>
<evidence type="ECO:0000256" key="1">
    <source>
        <dbReference type="SAM" id="Coils"/>
    </source>
</evidence>
<dbReference type="InterPro" id="IPR035897">
    <property type="entry name" value="Toll_tir_struct_dom_sf"/>
</dbReference>
<dbReference type="Pfam" id="PF13676">
    <property type="entry name" value="TIR_2"/>
    <property type="match status" value="1"/>
</dbReference>
<evidence type="ECO:0000256" key="2">
    <source>
        <dbReference type="SAM" id="MobiDB-lite"/>
    </source>
</evidence>
<dbReference type="eggNOG" id="COG3903">
    <property type="taxonomic scope" value="Bacteria"/>
</dbReference>
<gene>
    <name evidence="4" type="ordered locus">Cyan7425_3107</name>
</gene>
<accession>B8HMW8</accession>
<name>B8HMW8_CYAP4</name>
<dbReference type="Gene3D" id="3.40.50.10140">
    <property type="entry name" value="Toll/interleukin-1 receptor homology (TIR) domain"/>
    <property type="match status" value="1"/>
</dbReference>
<feature type="region of interest" description="Disordered" evidence="2">
    <location>
        <begin position="146"/>
        <end position="168"/>
    </location>
</feature>
<organism evidence="4">
    <name type="scientific">Cyanothece sp. (strain PCC 7425 / ATCC 29141)</name>
    <dbReference type="NCBI Taxonomy" id="395961"/>
    <lineage>
        <taxon>Bacteria</taxon>
        <taxon>Bacillati</taxon>
        <taxon>Cyanobacteriota</taxon>
        <taxon>Cyanophyceae</taxon>
        <taxon>Gomontiellales</taxon>
        <taxon>Cyanothecaceae</taxon>
        <taxon>Cyanothece</taxon>
    </lineage>
</organism>
<dbReference type="InterPro" id="IPR045438">
    <property type="entry name" value="EAD9"/>
</dbReference>
<dbReference type="GO" id="GO:0007165">
    <property type="term" value="P:signal transduction"/>
    <property type="evidence" value="ECO:0007669"/>
    <property type="project" value="InterPro"/>
</dbReference>
<dbReference type="Pfam" id="PF19962">
    <property type="entry name" value="EAD9"/>
    <property type="match status" value="1"/>
</dbReference>
<sequence>MNLERIGKTGSMPMLFPNNPISYNRADKQWAEWIAWTLEEAGYSVVIQAWDFRPGGNFVLDMQRAAAESQKTIAVLSESYLKASYTQPEWAAAFAQDPESLERKLIPVRVKECKPEGLLRSIVYADLVGLSEPDAKQALLSAVAKGRAKPEDKPGFPDSSVSTSPTVEKQVITEPKPFPSAVSRVQQVKAKALQNQLDNLIAEYEVLNQKLSNTIDAVARLRQERQLEDSSWSAQ</sequence>
<reference evidence="4" key="1">
    <citation type="submission" date="2009-01" db="EMBL/GenBank/DDBJ databases">
        <title>Complete sequence of chromosome Cyanothece sp. PCC 7425.</title>
        <authorList>
            <consortium name="US DOE Joint Genome Institute"/>
            <person name="Lucas S."/>
            <person name="Copeland A."/>
            <person name="Lapidus A."/>
            <person name="Glavina del Rio T."/>
            <person name="Dalin E."/>
            <person name="Tice H."/>
            <person name="Bruce D."/>
            <person name="Goodwin L."/>
            <person name="Pitluck S."/>
            <person name="Sims D."/>
            <person name="Meineke L."/>
            <person name="Brettin T."/>
            <person name="Detter J.C."/>
            <person name="Han C."/>
            <person name="Larimer F."/>
            <person name="Land M."/>
            <person name="Hauser L."/>
            <person name="Kyrpides N."/>
            <person name="Ovchinnikova G."/>
            <person name="Liberton M."/>
            <person name="Stoeckel J."/>
            <person name="Banerjee A."/>
            <person name="Singh A."/>
            <person name="Page L."/>
            <person name="Sato H."/>
            <person name="Zhao L."/>
            <person name="Sherman L."/>
            <person name="Pakrasi H."/>
            <person name="Richardson P."/>
        </authorList>
    </citation>
    <scope>NUCLEOTIDE SEQUENCE</scope>
    <source>
        <strain evidence="4">PCC 7425</strain>
    </source>
</reference>